<protein>
    <submittedName>
        <fullName evidence="2">Uncharacterized protein</fullName>
    </submittedName>
</protein>
<feature type="region of interest" description="Disordered" evidence="1">
    <location>
        <begin position="258"/>
        <end position="337"/>
    </location>
</feature>
<keyword evidence="3" id="KW-1185">Reference proteome</keyword>
<evidence type="ECO:0000313" key="3">
    <source>
        <dbReference type="Proteomes" id="UP001158986"/>
    </source>
</evidence>
<feature type="compositionally biased region" description="Polar residues" evidence="1">
    <location>
        <begin position="283"/>
        <end position="292"/>
    </location>
</feature>
<organism evidence="2 3">
    <name type="scientific">Peronospora belbahrii</name>
    <dbReference type="NCBI Taxonomy" id="622444"/>
    <lineage>
        <taxon>Eukaryota</taxon>
        <taxon>Sar</taxon>
        <taxon>Stramenopiles</taxon>
        <taxon>Oomycota</taxon>
        <taxon>Peronosporomycetes</taxon>
        <taxon>Peronosporales</taxon>
        <taxon>Peronosporaceae</taxon>
        <taxon>Peronospora</taxon>
    </lineage>
</organism>
<dbReference type="Proteomes" id="UP001158986">
    <property type="component" value="Unassembled WGS sequence"/>
</dbReference>
<reference evidence="2 3" key="1">
    <citation type="submission" date="2021-11" db="EMBL/GenBank/DDBJ databases">
        <authorList>
            <person name="Islam A."/>
            <person name="Islam S."/>
            <person name="Flora M.S."/>
            <person name="Rahman M."/>
            <person name="Ziaur R.M."/>
            <person name="Epstein J.H."/>
            <person name="Hassan M."/>
            <person name="Klassen M."/>
            <person name="Woodard K."/>
            <person name="Webb A."/>
            <person name="Webby R.J."/>
            <person name="El Zowalaty M.E."/>
        </authorList>
    </citation>
    <scope>NUCLEOTIDE SEQUENCE [LARGE SCALE GENOMIC DNA]</scope>
    <source>
        <strain evidence="2">Pbs1</strain>
    </source>
</reference>
<comment type="caution">
    <text evidence="2">The sequence shown here is derived from an EMBL/GenBank/DDBJ whole genome shotgun (WGS) entry which is preliminary data.</text>
</comment>
<accession>A0ABN8D2Q1</accession>
<evidence type="ECO:0000313" key="2">
    <source>
        <dbReference type="EMBL" id="CAH0519645.1"/>
    </source>
</evidence>
<evidence type="ECO:0000256" key="1">
    <source>
        <dbReference type="SAM" id="MobiDB-lite"/>
    </source>
</evidence>
<dbReference type="EMBL" id="CAKLCB010000307">
    <property type="protein sequence ID" value="CAH0519645.1"/>
    <property type="molecule type" value="Genomic_DNA"/>
</dbReference>
<name>A0ABN8D2Q1_9STRA</name>
<proteinExistence type="predicted"/>
<feature type="compositionally biased region" description="Polar residues" evidence="1">
    <location>
        <begin position="312"/>
        <end position="321"/>
    </location>
</feature>
<gene>
    <name evidence="2" type="ORF">PBS001_LOCUS6165</name>
</gene>
<sequence>MPLVDNIIPEPLSNASTFVLSSNQSQKEPESTTTNTQLEQGGVQKVVADVSSRRACDSSSLLSNGMPGRQYRNGQDEMVQFKGLYIVRGPTEPKHVRYTMEIAVAELKLRGRCIQRFNSFFQLRKCLLEVLKTCRGRLLIRKNTLPRVDNEPLMLAGAELMKILTRPRGIQCSECKSTFDQLAAVNFPRRTLFPPSLQDIHERSKMLETFLDYCVCIATTWPACQRSKRLFTTALSKFLGMDMKTYLDTQKEAKTVSEAPTVFNANVHDDDEQPNDGDKSELTSEMMSQPSSREMDENVQLSNCNDDCHSEPNFSFISNPSKGDKRDASMMRSKSHC</sequence>